<feature type="transmembrane region" description="Helical" evidence="2">
    <location>
        <begin position="276"/>
        <end position="293"/>
    </location>
</feature>
<name>A0A2A7MAR6_9CLOT</name>
<dbReference type="Gene3D" id="3.60.40.10">
    <property type="entry name" value="PPM-type phosphatase domain"/>
    <property type="match status" value="1"/>
</dbReference>
<feature type="transmembrane region" description="Helical" evidence="2">
    <location>
        <begin position="29"/>
        <end position="49"/>
    </location>
</feature>
<keyword evidence="2" id="KW-0812">Transmembrane</keyword>
<dbReference type="SUPFAM" id="SSF81606">
    <property type="entry name" value="PP2C-like"/>
    <property type="match status" value="1"/>
</dbReference>
<evidence type="ECO:0000259" key="3">
    <source>
        <dbReference type="SMART" id="SM00331"/>
    </source>
</evidence>
<dbReference type="Proteomes" id="UP000431451">
    <property type="component" value="Unassembled WGS sequence"/>
</dbReference>
<dbReference type="OrthoDB" id="9763774at2"/>
<feature type="transmembrane region" description="Helical" evidence="2">
    <location>
        <begin position="149"/>
        <end position="169"/>
    </location>
</feature>
<dbReference type="GO" id="GO:0004722">
    <property type="term" value="F:protein serine/threonine phosphatase activity"/>
    <property type="evidence" value="ECO:0007669"/>
    <property type="project" value="UniProtKB-EC"/>
</dbReference>
<feature type="transmembrane region" description="Helical" evidence="2">
    <location>
        <begin position="253"/>
        <end position="270"/>
    </location>
</feature>
<evidence type="ECO:0000313" key="5">
    <source>
        <dbReference type="EMBL" id="CAI3662336.1"/>
    </source>
</evidence>
<feature type="transmembrane region" description="Helical" evidence="2">
    <location>
        <begin position="300"/>
        <end position="319"/>
    </location>
</feature>
<dbReference type="Proteomes" id="UP000220840">
    <property type="component" value="Unassembled WGS sequence"/>
</dbReference>
<dbReference type="STRING" id="137838.GCA_001458595_00100"/>
<accession>A0A2A7MAR6</accession>
<reference evidence="7 9" key="2">
    <citation type="submission" date="2018-06" db="EMBL/GenBank/DDBJ databases">
        <authorList>
            <consortium name="IHU Genomes"/>
        </authorList>
    </citation>
    <scope>NUCLEOTIDE SEQUENCE [LARGE SCALE GENOMIC DNA]</scope>
    <source>
        <strain evidence="7 9">NEC25</strain>
    </source>
</reference>
<feature type="domain" description="PPM-type phosphatase" evidence="3">
    <location>
        <begin position="581"/>
        <end position="795"/>
    </location>
</feature>
<feature type="transmembrane region" description="Helical" evidence="2">
    <location>
        <begin position="78"/>
        <end position="94"/>
    </location>
</feature>
<feature type="transmembrane region" description="Helical" evidence="2">
    <location>
        <begin position="100"/>
        <end position="117"/>
    </location>
</feature>
<dbReference type="PANTHER" id="PTHR43156">
    <property type="entry name" value="STAGE II SPORULATION PROTEIN E-RELATED"/>
    <property type="match status" value="1"/>
</dbReference>
<proteinExistence type="predicted"/>
<evidence type="ECO:0000256" key="2">
    <source>
        <dbReference type="SAM" id="Phobius"/>
    </source>
</evidence>
<dbReference type="InterPro" id="IPR001932">
    <property type="entry name" value="PPM-type_phosphatase-like_dom"/>
</dbReference>
<dbReference type="InterPro" id="IPR014221">
    <property type="entry name" value="SpoII_E"/>
</dbReference>
<feature type="transmembrane region" description="Helical" evidence="2">
    <location>
        <begin position="124"/>
        <end position="143"/>
    </location>
</feature>
<dbReference type="InterPro" id="IPR036457">
    <property type="entry name" value="PPM-type-like_dom_sf"/>
</dbReference>
<evidence type="ECO:0000313" key="8">
    <source>
        <dbReference type="Proteomes" id="UP000220840"/>
    </source>
</evidence>
<dbReference type="InterPro" id="IPR052016">
    <property type="entry name" value="Bact_Sigma-Reg"/>
</dbReference>
<evidence type="ECO:0000313" key="9">
    <source>
        <dbReference type="Proteomes" id="UP000431451"/>
    </source>
</evidence>
<protein>
    <submittedName>
        <fullName evidence="6">Stage II sporulation protein E</fullName>
        <ecNumber evidence="4">3.1.3.16</ecNumber>
    </submittedName>
</protein>
<evidence type="ECO:0000256" key="1">
    <source>
        <dbReference type="ARBA" id="ARBA00022801"/>
    </source>
</evidence>
<dbReference type="Proteomes" id="UP000789738">
    <property type="component" value="Unassembled WGS sequence"/>
</dbReference>
<gene>
    <name evidence="6" type="primary">spoIIE</name>
    <name evidence="5" type="ORF">CNEO2_610002</name>
    <name evidence="4" type="ORF">CNEO_40449</name>
    <name evidence="7" type="ORF">CNEONATNEC25_00130</name>
    <name evidence="6" type="ORF">CQ394_19960</name>
</gene>
<dbReference type="EMBL" id="PDCJ01000006">
    <property type="protein sequence ID" value="PEG28932.1"/>
    <property type="molecule type" value="Genomic_DNA"/>
</dbReference>
<dbReference type="GeneID" id="68875440"/>
<feature type="transmembrane region" description="Helical" evidence="2">
    <location>
        <begin position="217"/>
        <end position="246"/>
    </location>
</feature>
<dbReference type="EC" id="3.1.3.16" evidence="4"/>
<reference evidence="6 8" key="1">
    <citation type="submission" date="2017-10" db="EMBL/GenBank/DDBJ databases">
        <title>Effective Description of Clostridium neonatale sp. nov. linked to necrotizing enterocolitis in neonates and a clarification of species assignable to the genus Clostridium (Prazmowski 1880) emend. Lawson and Rainey 2016.</title>
        <authorList>
            <person name="Bernard K."/>
            <person name="Burdz T."/>
            <person name="Wiebe D."/>
            <person name="Balcewich B."/>
            <person name="Alfa M."/>
            <person name="Bernier A.-M."/>
        </authorList>
    </citation>
    <scope>NUCLEOTIDE SEQUENCE [LARGE SCALE GENOMIC DNA]</scope>
    <source>
        <strain evidence="6 8">LCDC99A005</strain>
    </source>
</reference>
<dbReference type="NCBIfam" id="TIGR02865">
    <property type="entry name" value="spore_II_E"/>
    <property type="match status" value="1"/>
</dbReference>
<keyword evidence="8" id="KW-1185">Reference proteome</keyword>
<sequence length="799" mass="89172">MQYELELNSYNDIGRENKVKKNPWLRISLVRLFAIFIIGVSLGRVILLLNRADNKGIAPFGIAYLMALCAIKRDKKKCILASIGVGLGYLSMWNSINDPYIYLVSIVVLSIYYLLISTKDKIKLEIISFSILLVVFVLGGIFISKYDGGINLTLTLLQTSVVIPIYHIIKYSIRSLDEFRINSSISAEEIVSISILFCLIITGVGEIYILNCSIRNILALTSVFIIAYMGGASYGAMIGVAMGVILGISENDMIFNVAFYGVEGLIVGIFKDTGKILSILAGIIIYFALGLYSNQLTTNLIIEVMIGAILFLLIPKSAYKSIEIEINPEKKRNAISNISLNDLKEEFTLRIRGITDVLGAISACLGEDNENSNLSIKNKSCALIENLAERSCSQCINREKCWQKNFNQTYVSFQTLIDNYESGKVTLPIYLEKNCVKHLSILKNTETIINNHNLNETKKEKINEGRQILSEHINNIGITLERILDNFKREIKISDDLERMIRRGLNRNSIEYNDIFCYKNYEGRIRIKISMNSCEGCEFCNKDVLPILNDIIKIPLSISSEGCNINPKSNECTITIEEAPKYYVMSYAAMDIKDGESQTGDYYSFGKTTDGNYTIILSDGMGSGPEASDQSKATVNLVEHLTDAGFAEDITVNTVNSIMGMKFAENEKFATLDLSKINLYNGRTSFIKIGASPSFIKRKDGVQKIASNNLPFGLVDEVDVEVINEELKPGDMIVSISDGIVDIDKLKVGDDLWIEEYLGENSYDPKQLSENILKRAKELSNGILKDDMMVVVSKVYSVS</sequence>
<keyword evidence="1 4" id="KW-0378">Hydrolase</keyword>
<dbReference type="SMART" id="SM00331">
    <property type="entry name" value="PP2C_SIG"/>
    <property type="match status" value="1"/>
</dbReference>
<dbReference type="Pfam" id="PF07228">
    <property type="entry name" value="SpoIIE"/>
    <property type="match status" value="1"/>
</dbReference>
<evidence type="ECO:0000313" key="6">
    <source>
        <dbReference type="EMBL" id="PEG28932.1"/>
    </source>
</evidence>
<dbReference type="EMBL" id="CAKJVE010000004">
    <property type="protein sequence ID" value="CAG9703221.1"/>
    <property type="molecule type" value="Genomic_DNA"/>
</dbReference>
<keyword evidence="2" id="KW-1133">Transmembrane helix</keyword>
<evidence type="ECO:0000313" key="4">
    <source>
        <dbReference type="EMBL" id="CAG9703221.1"/>
    </source>
</evidence>
<dbReference type="RefSeq" id="WP_058293117.1">
    <property type="nucleotide sequence ID" value="NZ_CAKJVD010000007.1"/>
</dbReference>
<dbReference type="EMBL" id="CAMTCP010000261">
    <property type="protein sequence ID" value="CAI3662336.1"/>
    <property type="molecule type" value="Genomic_DNA"/>
</dbReference>
<dbReference type="InterPro" id="IPR045768">
    <property type="entry name" value="SpoIIE_N"/>
</dbReference>
<feature type="transmembrane region" description="Helical" evidence="2">
    <location>
        <begin position="190"/>
        <end position="211"/>
    </location>
</feature>
<keyword evidence="2" id="KW-0472">Membrane</keyword>
<dbReference type="AlphaFoldDB" id="A0A2A7MAR6"/>
<organism evidence="6 8">
    <name type="scientific">Clostridium neonatale</name>
    <dbReference type="NCBI Taxonomy" id="137838"/>
    <lineage>
        <taxon>Bacteria</taxon>
        <taxon>Bacillati</taxon>
        <taxon>Bacillota</taxon>
        <taxon>Clostridia</taxon>
        <taxon>Eubacteriales</taxon>
        <taxon>Clostridiaceae</taxon>
        <taxon>Clostridium</taxon>
    </lineage>
</organism>
<evidence type="ECO:0000313" key="7">
    <source>
        <dbReference type="EMBL" id="VCT82578.1"/>
    </source>
</evidence>
<dbReference type="PANTHER" id="PTHR43156:SF2">
    <property type="entry name" value="STAGE II SPORULATION PROTEIN E"/>
    <property type="match status" value="1"/>
</dbReference>
<dbReference type="Proteomes" id="UP001189143">
    <property type="component" value="Unassembled WGS sequence"/>
</dbReference>
<reference evidence="5" key="4">
    <citation type="submission" date="2022-10" db="EMBL/GenBank/DDBJ databases">
        <authorList>
            <person name="Aires J."/>
            <person name="Mesa V."/>
        </authorList>
    </citation>
    <scope>NUCLEOTIDE SEQUENCE</scope>
    <source>
        <strain evidence="5">Clostridium neonatale JD116</strain>
    </source>
</reference>
<dbReference type="Pfam" id="PF19732">
    <property type="entry name" value="SpoIIE_N"/>
    <property type="match status" value="1"/>
</dbReference>
<dbReference type="EMBL" id="UWJD01000001">
    <property type="protein sequence ID" value="VCT82578.1"/>
    <property type="molecule type" value="Genomic_DNA"/>
</dbReference>
<reference evidence="4" key="3">
    <citation type="submission" date="2021-10" db="EMBL/GenBank/DDBJ databases">
        <authorList>
            <person name="Mesa V."/>
        </authorList>
    </citation>
    <scope>NUCLEOTIDE SEQUENCE</scope>
    <source>
        <strain evidence="4">CC3_PB</strain>
    </source>
</reference>